<dbReference type="AlphaFoldDB" id="A0A538SIV3"/>
<comment type="caution">
    <text evidence="3">The sequence shown here is derived from an EMBL/GenBank/DDBJ whole genome shotgun (WGS) entry which is preliminary data.</text>
</comment>
<dbReference type="EMBL" id="VBOS01000380">
    <property type="protein sequence ID" value="TMQ51300.1"/>
    <property type="molecule type" value="Genomic_DNA"/>
</dbReference>
<dbReference type="CDD" id="cd06588">
    <property type="entry name" value="PhnB_like"/>
    <property type="match status" value="1"/>
</dbReference>
<feature type="domain" description="PhnB-like" evidence="2">
    <location>
        <begin position="2"/>
        <end position="116"/>
    </location>
</feature>
<dbReference type="InterPro" id="IPR009725">
    <property type="entry name" value="3_dmu_93_MTrfase"/>
</dbReference>
<dbReference type="Pfam" id="PF06983">
    <property type="entry name" value="3-dmu-9_3-mt"/>
    <property type="match status" value="1"/>
</dbReference>
<feature type="region of interest" description="Disordered" evidence="1">
    <location>
        <begin position="156"/>
        <end position="182"/>
    </location>
</feature>
<dbReference type="PANTHER" id="PTHR33990">
    <property type="entry name" value="PROTEIN YJDN-RELATED"/>
    <property type="match status" value="1"/>
</dbReference>
<dbReference type="SUPFAM" id="SSF54593">
    <property type="entry name" value="Glyoxalase/Bleomycin resistance protein/Dihydroxybiphenyl dioxygenase"/>
    <property type="match status" value="1"/>
</dbReference>
<accession>A0A538SIV3</accession>
<evidence type="ECO:0000259" key="2">
    <source>
        <dbReference type="Pfam" id="PF06983"/>
    </source>
</evidence>
<protein>
    <submittedName>
        <fullName evidence="3">VOC family protein</fullName>
    </submittedName>
</protein>
<dbReference type="Proteomes" id="UP000317716">
    <property type="component" value="Unassembled WGS sequence"/>
</dbReference>
<dbReference type="Gene3D" id="3.10.180.10">
    <property type="entry name" value="2,3-Dihydroxybiphenyl 1,2-Dioxygenase, domain 1"/>
    <property type="match status" value="1"/>
</dbReference>
<proteinExistence type="predicted"/>
<evidence type="ECO:0000256" key="1">
    <source>
        <dbReference type="SAM" id="MobiDB-lite"/>
    </source>
</evidence>
<evidence type="ECO:0000313" key="4">
    <source>
        <dbReference type="Proteomes" id="UP000317716"/>
    </source>
</evidence>
<sequence>MQKITPFLWFDQQAEEAVKFYVSILPDSRIVSMSRYGEAGPGPKGQVMTATFELAGQRFIALNGGPQFKFTEAISFLVDVKTQAELDRLWSKLLQGGQPQRCGWLKDKFGLSWQIVPTALGKMLGDKDPERSRRVTHAMLGMVKLDIRALEEAYGRPPAVKSTRRSALKPRPRRSPSARARA</sequence>
<dbReference type="InterPro" id="IPR029068">
    <property type="entry name" value="Glyas_Bleomycin-R_OHBP_Dase"/>
</dbReference>
<gene>
    <name evidence="3" type="ORF">E6K72_10585</name>
</gene>
<name>A0A538SIV3_UNCEI</name>
<dbReference type="InterPro" id="IPR028973">
    <property type="entry name" value="PhnB-like"/>
</dbReference>
<reference evidence="3 4" key="1">
    <citation type="journal article" date="2019" name="Nat. Microbiol.">
        <title>Mediterranean grassland soil C-N compound turnover is dependent on rainfall and depth, and is mediated by genomically divergent microorganisms.</title>
        <authorList>
            <person name="Diamond S."/>
            <person name="Andeer P.F."/>
            <person name="Li Z."/>
            <person name="Crits-Christoph A."/>
            <person name="Burstein D."/>
            <person name="Anantharaman K."/>
            <person name="Lane K.R."/>
            <person name="Thomas B.C."/>
            <person name="Pan C."/>
            <person name="Northen T.R."/>
            <person name="Banfield J.F."/>
        </authorList>
    </citation>
    <scope>NUCLEOTIDE SEQUENCE [LARGE SCALE GENOMIC DNA]</scope>
    <source>
        <strain evidence="3">WS_2</strain>
    </source>
</reference>
<evidence type="ECO:0000313" key="3">
    <source>
        <dbReference type="EMBL" id="TMQ51300.1"/>
    </source>
</evidence>
<organism evidence="3 4">
    <name type="scientific">Eiseniibacteriota bacterium</name>
    <dbReference type="NCBI Taxonomy" id="2212470"/>
    <lineage>
        <taxon>Bacteria</taxon>
        <taxon>Candidatus Eiseniibacteriota</taxon>
    </lineage>
</organism>
<dbReference type="PIRSF" id="PIRSF021700">
    <property type="entry name" value="3_dmu_93_MTrfase"/>
    <property type="match status" value="1"/>
</dbReference>
<feature type="compositionally biased region" description="Basic residues" evidence="1">
    <location>
        <begin position="162"/>
        <end position="182"/>
    </location>
</feature>